<feature type="domain" description="Transposase (putative) YhgA-like" evidence="2">
    <location>
        <begin position="6"/>
        <end position="119"/>
    </location>
</feature>
<dbReference type="PANTHER" id="PTHR34611:SF2">
    <property type="entry name" value="INACTIVE RECOMBINATION-PROMOTING NUCLEASE-LIKE PROTEIN RPNE-RELATED"/>
    <property type="match status" value="1"/>
</dbReference>
<dbReference type="InterPro" id="IPR010106">
    <property type="entry name" value="RpnA"/>
</dbReference>
<organism evidence="3 4">
    <name type="scientific">Klebsiella spallanzanii</name>
    <dbReference type="NCBI Taxonomy" id="2587528"/>
    <lineage>
        <taxon>Bacteria</taxon>
        <taxon>Pseudomonadati</taxon>
        <taxon>Pseudomonadota</taxon>
        <taxon>Gammaproteobacteria</taxon>
        <taxon>Enterobacterales</taxon>
        <taxon>Enterobacteriaceae</taxon>
        <taxon>Klebsiella/Raoultella group</taxon>
        <taxon>Klebsiella</taxon>
    </lineage>
</organism>
<keyword evidence="4" id="KW-1185">Reference proteome</keyword>
<evidence type="ECO:0000259" key="2">
    <source>
        <dbReference type="Pfam" id="PF04754"/>
    </source>
</evidence>
<proteinExistence type="inferred from homology"/>
<gene>
    <name evidence="3" type="ORF">SB6411_00721</name>
</gene>
<dbReference type="PANTHER" id="PTHR34611">
    <property type="match status" value="1"/>
</dbReference>
<name>A0ABY6VAI9_9ENTR</name>
<reference evidence="3 4" key="1">
    <citation type="submission" date="2019-07" db="EMBL/GenBank/DDBJ databases">
        <authorList>
            <person name="Brisse S."/>
            <person name="Rodrigues C."/>
            <person name="Thorpe H."/>
        </authorList>
    </citation>
    <scope>NUCLEOTIDE SEQUENCE [LARGE SCALE GENOMIC DNA]</scope>
    <source>
        <strain evidence="3">SB6411</strain>
    </source>
</reference>
<dbReference type="NCBIfam" id="TIGR01784">
    <property type="entry name" value="T_den_put_tspse"/>
    <property type="match status" value="1"/>
</dbReference>
<comment type="caution">
    <text evidence="3">The sequence shown here is derived from an EMBL/GenBank/DDBJ whole genome shotgun (WGS) entry which is preliminary data.</text>
</comment>
<sequence>MAEAATPHDAVFRTFLSRVETARDFIEIHLPPSLIQICKLDTLRLESGSFIEDDLRPYYSDILYSLETTSGQGYVHVLIEHQSSPDKLMAFRLMRYAIAAMQRHLDTLLSGTAKPLPLVPELAGKLCRSGYCASALRQCLSAGGYHRYPR</sequence>
<dbReference type="InterPro" id="IPR051699">
    <property type="entry name" value="Rpn/YhgA-like_nuclease"/>
</dbReference>
<evidence type="ECO:0000313" key="3">
    <source>
        <dbReference type="EMBL" id="VUS43932.1"/>
    </source>
</evidence>
<evidence type="ECO:0000256" key="1">
    <source>
        <dbReference type="ARBA" id="ARBA00009787"/>
    </source>
</evidence>
<dbReference type="InterPro" id="IPR006842">
    <property type="entry name" value="Transposase_31"/>
</dbReference>
<dbReference type="Proteomes" id="UP000317652">
    <property type="component" value="Unassembled WGS sequence"/>
</dbReference>
<accession>A0ABY6VAI9</accession>
<evidence type="ECO:0000313" key="4">
    <source>
        <dbReference type="Proteomes" id="UP000317652"/>
    </source>
</evidence>
<protein>
    <recommendedName>
        <fullName evidence="2">Transposase (putative) YhgA-like domain-containing protein</fullName>
    </recommendedName>
</protein>
<dbReference type="EMBL" id="CABGGS010000012">
    <property type="protein sequence ID" value="VUS43932.1"/>
    <property type="molecule type" value="Genomic_DNA"/>
</dbReference>
<dbReference type="Pfam" id="PF04754">
    <property type="entry name" value="Transposase_31"/>
    <property type="match status" value="1"/>
</dbReference>
<comment type="similarity">
    <text evidence="1">Belongs to the Rpn/YhgA-like nuclease family.</text>
</comment>